<dbReference type="SUPFAM" id="SSF117916">
    <property type="entry name" value="Fe-S cluster assembly (FSCA) domain-like"/>
    <property type="match status" value="1"/>
</dbReference>
<evidence type="ECO:0000313" key="4">
    <source>
        <dbReference type="EMBL" id="MBE9104184.1"/>
    </source>
</evidence>
<comment type="caution">
    <text evidence="4">The sequence shown here is derived from an EMBL/GenBank/DDBJ whole genome shotgun (WGS) entry which is preliminary data.</text>
</comment>
<dbReference type="EMBL" id="JADEXF010000088">
    <property type="protein sequence ID" value="MBE9104184.1"/>
    <property type="molecule type" value="Genomic_DNA"/>
</dbReference>
<gene>
    <name evidence="4" type="ORF">IQ229_04280</name>
</gene>
<keyword evidence="5" id="KW-1185">Reference proteome</keyword>
<evidence type="ECO:0000259" key="3">
    <source>
        <dbReference type="Pfam" id="PF01106"/>
    </source>
</evidence>
<reference evidence="4 5" key="1">
    <citation type="submission" date="2020-10" db="EMBL/GenBank/DDBJ databases">
        <authorList>
            <person name="Castelo-Branco R."/>
            <person name="Eusebio N."/>
            <person name="Adriana R."/>
            <person name="Vieira A."/>
            <person name="Brugerolle De Fraissinette N."/>
            <person name="Rezende De Castro R."/>
            <person name="Schneider M.P."/>
            <person name="Vasconcelos V."/>
            <person name="Leao P.N."/>
        </authorList>
    </citation>
    <scope>NUCLEOTIDE SEQUENCE [LARGE SCALE GENOMIC DNA]</scope>
    <source>
        <strain evidence="4 5">LEGE 07299</strain>
    </source>
</reference>
<dbReference type="PANTHER" id="PTHR11178:SF25">
    <property type="entry name" value="NIFU-LIKE PROTEIN 3, CHLOROPLASTIC"/>
    <property type="match status" value="1"/>
</dbReference>
<comment type="similarity">
    <text evidence="1">Belongs to the NifU family.</text>
</comment>
<organism evidence="4 5">
    <name type="scientific">Nostoc cf. edaphicum LEGE 07299</name>
    <dbReference type="NCBI Taxonomy" id="2777974"/>
    <lineage>
        <taxon>Bacteria</taxon>
        <taxon>Bacillati</taxon>
        <taxon>Cyanobacteriota</taxon>
        <taxon>Cyanophyceae</taxon>
        <taxon>Nostocales</taxon>
        <taxon>Nostocaceae</taxon>
        <taxon>Nostoc</taxon>
    </lineage>
</organism>
<dbReference type="PANTHER" id="PTHR11178">
    <property type="entry name" value="IRON-SULFUR CLUSTER SCAFFOLD PROTEIN NFU-RELATED"/>
    <property type="match status" value="1"/>
</dbReference>
<name>A0ABR9TUV4_9NOSO</name>
<accession>A0ABR9TUV4</accession>
<evidence type="ECO:0000256" key="1">
    <source>
        <dbReference type="ARBA" id="ARBA00006420"/>
    </source>
</evidence>
<feature type="domain" description="NIF system FeS cluster assembly NifU C-terminal" evidence="3">
    <location>
        <begin position="10"/>
        <end position="75"/>
    </location>
</feature>
<dbReference type="InterPro" id="IPR034904">
    <property type="entry name" value="FSCA_dom_sf"/>
</dbReference>
<sequence>MTLTLTSENVETVLDEMRPYLMSDGGNVELVELDGPVVKLRLQGACGSCPSSAMTLRMGIERRLKEMIPEIAEIEQVV</sequence>
<comment type="function">
    <text evidence="2">May be involved in the formation or repair of [Fe-S] clusters present in iron-sulfur proteins.</text>
</comment>
<dbReference type="Pfam" id="PF01106">
    <property type="entry name" value="NifU"/>
    <property type="match status" value="1"/>
</dbReference>
<evidence type="ECO:0000313" key="5">
    <source>
        <dbReference type="Proteomes" id="UP000647836"/>
    </source>
</evidence>
<evidence type="ECO:0000256" key="2">
    <source>
        <dbReference type="ARBA" id="ARBA00049958"/>
    </source>
</evidence>
<protein>
    <submittedName>
        <fullName evidence="4">NifU family protein</fullName>
    </submittedName>
</protein>
<proteinExistence type="inferred from homology"/>
<dbReference type="InterPro" id="IPR001075">
    <property type="entry name" value="NIF_FeS_clus_asmbl_NifU_C"/>
</dbReference>
<dbReference type="Gene3D" id="3.30.300.130">
    <property type="entry name" value="Fe-S cluster assembly (FSCA)"/>
    <property type="match status" value="1"/>
</dbReference>
<dbReference type="Proteomes" id="UP000647836">
    <property type="component" value="Unassembled WGS sequence"/>
</dbReference>